<keyword evidence="2" id="KW-1185">Reference proteome</keyword>
<dbReference type="EMBL" id="JBBNAG010000002">
    <property type="protein sequence ID" value="KAK9157138.1"/>
    <property type="molecule type" value="Genomic_DNA"/>
</dbReference>
<dbReference type="Proteomes" id="UP001419268">
    <property type="component" value="Unassembled WGS sequence"/>
</dbReference>
<dbReference type="AlphaFoldDB" id="A0AAP0KR13"/>
<gene>
    <name evidence="1" type="ORF">Scep_003712</name>
</gene>
<organism evidence="1 2">
    <name type="scientific">Stephania cephalantha</name>
    <dbReference type="NCBI Taxonomy" id="152367"/>
    <lineage>
        <taxon>Eukaryota</taxon>
        <taxon>Viridiplantae</taxon>
        <taxon>Streptophyta</taxon>
        <taxon>Embryophyta</taxon>
        <taxon>Tracheophyta</taxon>
        <taxon>Spermatophyta</taxon>
        <taxon>Magnoliopsida</taxon>
        <taxon>Ranunculales</taxon>
        <taxon>Menispermaceae</taxon>
        <taxon>Menispermoideae</taxon>
        <taxon>Cissampelideae</taxon>
        <taxon>Stephania</taxon>
    </lineage>
</organism>
<evidence type="ECO:0000313" key="1">
    <source>
        <dbReference type="EMBL" id="KAK9157138.1"/>
    </source>
</evidence>
<sequence length="195" mass="21973">MGYVQRILRDPYRPMDADHRKGHLESVEQNDEKTDYPYQVSSDYMEWYIRVSHPFAEDPEHATTFKCTLKVNPIVDDAFQMADQLIAFLSGAEHTYQSTTATISQSKGGTTSNGDVLHYGRKEKRPLENVNIYGGGPAAIAEQQQRWRQQDAEQQWPARAADRIRATTAMAGAEETIPTNYAKSSGVYARQAAAR</sequence>
<name>A0AAP0KR13_9MAGN</name>
<evidence type="ECO:0000313" key="2">
    <source>
        <dbReference type="Proteomes" id="UP001419268"/>
    </source>
</evidence>
<accession>A0AAP0KR13</accession>
<protein>
    <submittedName>
        <fullName evidence="1">Uncharacterized protein</fullName>
    </submittedName>
</protein>
<proteinExistence type="predicted"/>
<reference evidence="1 2" key="1">
    <citation type="submission" date="2024-01" db="EMBL/GenBank/DDBJ databases">
        <title>Genome assemblies of Stephania.</title>
        <authorList>
            <person name="Yang L."/>
        </authorList>
    </citation>
    <scope>NUCLEOTIDE SEQUENCE [LARGE SCALE GENOMIC DNA]</scope>
    <source>
        <strain evidence="1">JXDWG</strain>
        <tissue evidence="1">Leaf</tissue>
    </source>
</reference>
<comment type="caution">
    <text evidence="1">The sequence shown here is derived from an EMBL/GenBank/DDBJ whole genome shotgun (WGS) entry which is preliminary data.</text>
</comment>